<keyword evidence="6" id="KW-0547">Nucleotide-binding</keyword>
<dbReference type="EC" id="6.1.1.22" evidence="3"/>
<dbReference type="EMBL" id="JANBQB010000269">
    <property type="protein sequence ID" value="KAJ1978560.1"/>
    <property type="molecule type" value="Genomic_DNA"/>
</dbReference>
<dbReference type="InterPro" id="IPR012340">
    <property type="entry name" value="NA-bd_OB-fold"/>
</dbReference>
<dbReference type="Pfam" id="PF00152">
    <property type="entry name" value="tRNA-synt_2"/>
    <property type="match status" value="1"/>
</dbReference>
<evidence type="ECO:0000256" key="9">
    <source>
        <dbReference type="ARBA" id="ARBA00023146"/>
    </source>
</evidence>
<evidence type="ECO:0000256" key="13">
    <source>
        <dbReference type="SAM" id="MobiDB-lite"/>
    </source>
</evidence>
<dbReference type="FunFam" id="3.30.930.10:FF:000040">
    <property type="entry name" value="Asparagine--tRNA ligase, cytoplasmic"/>
    <property type="match status" value="1"/>
</dbReference>
<keyword evidence="7" id="KW-0067">ATP-binding</keyword>
<dbReference type="InterPro" id="IPR004365">
    <property type="entry name" value="NA-bd_OB_tRNA"/>
</dbReference>
<dbReference type="Gene3D" id="3.30.930.10">
    <property type="entry name" value="Bira Bifunctional Protein, Domain 2"/>
    <property type="match status" value="1"/>
</dbReference>
<dbReference type="InterPro" id="IPR002312">
    <property type="entry name" value="Asp/Asn-tRNA-synth_IIb"/>
</dbReference>
<dbReference type="GO" id="GO:0003676">
    <property type="term" value="F:nucleic acid binding"/>
    <property type="evidence" value="ECO:0007669"/>
    <property type="project" value="InterPro"/>
</dbReference>
<comment type="catalytic activity">
    <reaction evidence="12">
        <text>tRNA(Asn) + L-asparagine + ATP = L-asparaginyl-tRNA(Asn) + AMP + diphosphate + H(+)</text>
        <dbReference type="Rhea" id="RHEA:11180"/>
        <dbReference type="Rhea" id="RHEA-COMP:9659"/>
        <dbReference type="Rhea" id="RHEA-COMP:9674"/>
        <dbReference type="ChEBI" id="CHEBI:15378"/>
        <dbReference type="ChEBI" id="CHEBI:30616"/>
        <dbReference type="ChEBI" id="CHEBI:33019"/>
        <dbReference type="ChEBI" id="CHEBI:58048"/>
        <dbReference type="ChEBI" id="CHEBI:78442"/>
        <dbReference type="ChEBI" id="CHEBI:78515"/>
        <dbReference type="ChEBI" id="CHEBI:456215"/>
        <dbReference type="EC" id="6.1.1.22"/>
    </reaction>
</comment>
<feature type="domain" description="Aminoacyl-transfer RNA synthetases class-II family profile" evidence="14">
    <location>
        <begin position="262"/>
        <end position="557"/>
    </location>
</feature>
<dbReference type="PROSITE" id="PS50862">
    <property type="entry name" value="AA_TRNA_LIGASE_II"/>
    <property type="match status" value="1"/>
</dbReference>
<dbReference type="CDD" id="cd00776">
    <property type="entry name" value="AsxRS_core"/>
    <property type="match status" value="1"/>
</dbReference>
<dbReference type="InterPro" id="IPR045864">
    <property type="entry name" value="aa-tRNA-synth_II/BPL/LPL"/>
</dbReference>
<dbReference type="Gene3D" id="3.30.1910.20">
    <property type="entry name" value="asparaginyl-tRNA synthetase, N-terminal domain"/>
    <property type="match status" value="1"/>
</dbReference>
<comment type="subcellular location">
    <subcellularLocation>
        <location evidence="1">Cytoplasm</location>
    </subcellularLocation>
</comment>
<dbReference type="PRINTS" id="PR01042">
    <property type="entry name" value="TRNASYNTHASP"/>
</dbReference>
<keyword evidence="5 15" id="KW-0436">Ligase</keyword>
<dbReference type="InterPro" id="IPR004522">
    <property type="entry name" value="Asn-tRNA-ligase"/>
</dbReference>
<evidence type="ECO:0000256" key="11">
    <source>
        <dbReference type="ARBA" id="ARBA00039867"/>
    </source>
</evidence>
<evidence type="ECO:0000256" key="6">
    <source>
        <dbReference type="ARBA" id="ARBA00022741"/>
    </source>
</evidence>
<keyword evidence="16" id="KW-1185">Reference proteome</keyword>
<dbReference type="GO" id="GO:0006421">
    <property type="term" value="P:asparaginyl-tRNA aminoacylation"/>
    <property type="evidence" value="ECO:0007669"/>
    <property type="project" value="InterPro"/>
</dbReference>
<dbReference type="InterPro" id="IPR006195">
    <property type="entry name" value="aa-tRNA-synth_II"/>
</dbReference>
<evidence type="ECO:0000256" key="2">
    <source>
        <dbReference type="ARBA" id="ARBA00008226"/>
    </source>
</evidence>
<dbReference type="Pfam" id="PF20917">
    <property type="entry name" value="AsnRS_N"/>
    <property type="match status" value="1"/>
</dbReference>
<dbReference type="GO" id="GO:0005524">
    <property type="term" value="F:ATP binding"/>
    <property type="evidence" value="ECO:0007669"/>
    <property type="project" value="UniProtKB-KW"/>
</dbReference>
<dbReference type="CDD" id="cd04323">
    <property type="entry name" value="AsnRS_cyto_like_N"/>
    <property type="match status" value="1"/>
</dbReference>
<evidence type="ECO:0000256" key="7">
    <source>
        <dbReference type="ARBA" id="ARBA00022840"/>
    </source>
</evidence>
<evidence type="ECO:0000313" key="16">
    <source>
        <dbReference type="Proteomes" id="UP001151582"/>
    </source>
</evidence>
<dbReference type="SUPFAM" id="SSF50249">
    <property type="entry name" value="Nucleic acid-binding proteins"/>
    <property type="match status" value="1"/>
</dbReference>
<dbReference type="InterPro" id="IPR004364">
    <property type="entry name" value="Aa-tRNA-synt_II"/>
</dbReference>
<dbReference type="InterPro" id="IPR048952">
    <property type="entry name" value="AsnRS_N"/>
</dbReference>
<comment type="caution">
    <text evidence="15">The sequence shown here is derived from an EMBL/GenBank/DDBJ whole genome shotgun (WGS) entry which is preliminary data.</text>
</comment>
<dbReference type="AlphaFoldDB" id="A0A9W8E8I0"/>
<feature type="compositionally biased region" description="Polar residues" evidence="13">
    <location>
        <begin position="16"/>
        <end position="27"/>
    </location>
</feature>
<dbReference type="NCBIfam" id="TIGR00457">
    <property type="entry name" value="asnS"/>
    <property type="match status" value="1"/>
</dbReference>
<sequence length="565" mass="63849">MSTNDQRLYVDPTGGSDEQGTGTQDKPFQSAARAFEACSDLVANQLFTLTLADPADHSSAQYATISGAAFKKAKKRHDEALRKRKKQAEQQQKEADQAKKRADDEQRRLDEAKSIVLKSDPSLPEAKQIKLRDAVASRDQRVKVSGWVHRLRTQGKDMKFLVLRDGSGYLQCVLTNALCHTYDALMLTLESTVTVYGVIKELPEGKTAPDNHEMVVDYWELIHRAPGGDEAYASQLNEESDPFVLLNNRHLVIRGETASAVLKLRAAVIRAFRDHFDNRGFTEVTPPCMVQTQVEGGSTLFSLNYYGEPAYLTQSSQLYLEACLPALGDVYCVAESYRAEKSHTRRHLSEYTHLEIEMAFITFDDLLTSIEEMVCGVIDRVMANPRTKALLDQLNPNFQIPQRPYMRMDYKDAIAWLNERGVKKEDGTDFQFGDDIPEAPERHMTDTIGRPILLCRFPTELKGFYMKKCPEDPTITESVDVLMPGVGEIVGGSMRISDMDELLAGYRREGIDPAPYYWFTDQRKYGTTEHGGFGLGMERFLAWIADRRTVRDCTLFPRFMGRCAP</sequence>
<feature type="compositionally biased region" description="Basic and acidic residues" evidence="13">
    <location>
        <begin position="76"/>
        <end position="113"/>
    </location>
</feature>
<dbReference type="Proteomes" id="UP001151582">
    <property type="component" value="Unassembled WGS sequence"/>
</dbReference>
<reference evidence="15" key="1">
    <citation type="submission" date="2022-07" db="EMBL/GenBank/DDBJ databases">
        <title>Phylogenomic reconstructions and comparative analyses of Kickxellomycotina fungi.</title>
        <authorList>
            <person name="Reynolds N.K."/>
            <person name="Stajich J.E."/>
            <person name="Barry K."/>
            <person name="Grigoriev I.V."/>
            <person name="Crous P."/>
            <person name="Smith M.E."/>
        </authorList>
    </citation>
    <scope>NUCLEOTIDE SEQUENCE</scope>
    <source>
        <strain evidence="15">RSA 567</strain>
    </source>
</reference>
<comment type="similarity">
    <text evidence="2">Belongs to the class-II aminoacyl-tRNA synthetase family.</text>
</comment>
<name>A0A9W8E8I0_9FUNG</name>
<dbReference type="PANTHER" id="PTHR22594">
    <property type="entry name" value="ASPARTYL/LYSYL-TRNA SYNTHETASE"/>
    <property type="match status" value="1"/>
</dbReference>
<evidence type="ECO:0000256" key="12">
    <source>
        <dbReference type="ARBA" id="ARBA00047844"/>
    </source>
</evidence>
<dbReference type="PANTHER" id="PTHR22594:SF16">
    <property type="entry name" value="ASPARAGINE--TRNA LIGASE, CYTOPLASMIC"/>
    <property type="match status" value="1"/>
</dbReference>
<evidence type="ECO:0000256" key="3">
    <source>
        <dbReference type="ARBA" id="ARBA00012816"/>
    </source>
</evidence>
<dbReference type="GO" id="GO:0004816">
    <property type="term" value="F:asparagine-tRNA ligase activity"/>
    <property type="evidence" value="ECO:0007669"/>
    <property type="project" value="UniProtKB-EC"/>
</dbReference>
<gene>
    <name evidence="15" type="primary">DED81</name>
    <name evidence="15" type="ORF">H4R34_003160</name>
</gene>
<dbReference type="Gene3D" id="2.40.50.140">
    <property type="entry name" value="Nucleic acid-binding proteins"/>
    <property type="match status" value="1"/>
</dbReference>
<dbReference type="GO" id="GO:0005737">
    <property type="term" value="C:cytoplasm"/>
    <property type="evidence" value="ECO:0007669"/>
    <property type="project" value="UniProtKB-SubCell"/>
</dbReference>
<accession>A0A9W8E8I0</accession>
<evidence type="ECO:0000256" key="10">
    <source>
        <dbReference type="ARBA" id="ARBA00029886"/>
    </source>
</evidence>
<keyword evidence="8" id="KW-0648">Protein biosynthesis</keyword>
<evidence type="ECO:0000256" key="8">
    <source>
        <dbReference type="ARBA" id="ARBA00022917"/>
    </source>
</evidence>
<dbReference type="OrthoDB" id="1931232at2759"/>
<organism evidence="15 16">
    <name type="scientific">Dimargaris verticillata</name>
    <dbReference type="NCBI Taxonomy" id="2761393"/>
    <lineage>
        <taxon>Eukaryota</taxon>
        <taxon>Fungi</taxon>
        <taxon>Fungi incertae sedis</taxon>
        <taxon>Zoopagomycota</taxon>
        <taxon>Kickxellomycotina</taxon>
        <taxon>Dimargaritomycetes</taxon>
        <taxon>Dimargaritales</taxon>
        <taxon>Dimargaritaceae</taxon>
        <taxon>Dimargaris</taxon>
    </lineage>
</organism>
<evidence type="ECO:0000313" key="15">
    <source>
        <dbReference type="EMBL" id="KAJ1978560.1"/>
    </source>
</evidence>
<feature type="region of interest" description="Disordered" evidence="13">
    <location>
        <begin position="1"/>
        <end position="28"/>
    </location>
</feature>
<evidence type="ECO:0000256" key="1">
    <source>
        <dbReference type="ARBA" id="ARBA00004496"/>
    </source>
</evidence>
<dbReference type="SUPFAM" id="SSF55681">
    <property type="entry name" value="Class II aaRS and biotin synthetases"/>
    <property type="match status" value="1"/>
</dbReference>
<dbReference type="FunFam" id="2.40.50.140:FF:000151">
    <property type="entry name" value="Asparagine--tRNA ligase, cytoplasmic"/>
    <property type="match status" value="1"/>
</dbReference>
<keyword evidence="4" id="KW-0963">Cytoplasm</keyword>
<proteinExistence type="inferred from homology"/>
<feature type="region of interest" description="Disordered" evidence="13">
    <location>
        <begin position="74"/>
        <end position="117"/>
    </location>
</feature>
<evidence type="ECO:0000256" key="5">
    <source>
        <dbReference type="ARBA" id="ARBA00022598"/>
    </source>
</evidence>
<keyword evidence="9" id="KW-0030">Aminoacyl-tRNA synthetase</keyword>
<protein>
    <recommendedName>
        <fullName evidence="11">Asparagine--tRNA ligase, cytoplasmic</fullName>
        <ecNumber evidence="3">6.1.1.22</ecNumber>
    </recommendedName>
    <alternativeName>
        <fullName evidence="10">Asparaginyl-tRNA synthetase</fullName>
    </alternativeName>
</protein>
<evidence type="ECO:0000259" key="14">
    <source>
        <dbReference type="PROSITE" id="PS50862"/>
    </source>
</evidence>
<evidence type="ECO:0000256" key="4">
    <source>
        <dbReference type="ARBA" id="ARBA00022490"/>
    </source>
</evidence>
<dbReference type="Pfam" id="PF01336">
    <property type="entry name" value="tRNA_anti-codon"/>
    <property type="match status" value="1"/>
</dbReference>